<dbReference type="PANTHER" id="PTHR12598">
    <property type="entry name" value="COPPER HOMEOSTASIS PROTEIN CUTC"/>
    <property type="match status" value="1"/>
</dbReference>
<keyword evidence="4" id="KW-1185">Reference proteome</keyword>
<comment type="subcellular location">
    <subcellularLocation>
        <location evidence="2">Cytoplasm</location>
    </subcellularLocation>
</comment>
<evidence type="ECO:0000256" key="2">
    <source>
        <dbReference type="HAMAP-Rule" id="MF_00795"/>
    </source>
</evidence>
<dbReference type="AlphaFoldDB" id="A0A411Z2N3"/>
<keyword evidence="2" id="KW-0963">Cytoplasm</keyword>
<dbReference type="OrthoDB" id="9815677at2"/>
<evidence type="ECO:0000313" key="4">
    <source>
        <dbReference type="Proteomes" id="UP000284547"/>
    </source>
</evidence>
<dbReference type="PANTHER" id="PTHR12598:SF0">
    <property type="entry name" value="COPPER HOMEOSTASIS PROTEIN CUTC HOMOLOG"/>
    <property type="match status" value="1"/>
</dbReference>
<organism evidence="3 4">
    <name type="scientific">Pseudotabrizicola alkalilacus</name>
    <dbReference type="NCBI Taxonomy" id="2305252"/>
    <lineage>
        <taxon>Bacteria</taxon>
        <taxon>Pseudomonadati</taxon>
        <taxon>Pseudomonadota</taxon>
        <taxon>Alphaproteobacteria</taxon>
        <taxon>Rhodobacterales</taxon>
        <taxon>Paracoccaceae</taxon>
        <taxon>Pseudotabrizicola</taxon>
    </lineage>
</organism>
<name>A0A411Z2N3_9RHOB</name>
<dbReference type="GO" id="GO:0005737">
    <property type="term" value="C:cytoplasm"/>
    <property type="evidence" value="ECO:0007669"/>
    <property type="project" value="UniProtKB-SubCell"/>
</dbReference>
<dbReference type="SUPFAM" id="SSF110395">
    <property type="entry name" value="CutC-like"/>
    <property type="match status" value="1"/>
</dbReference>
<comment type="similarity">
    <text evidence="1 2">Belongs to the CutC family.</text>
</comment>
<dbReference type="InterPro" id="IPR036822">
    <property type="entry name" value="CutC-like_dom_sf"/>
</dbReference>
<dbReference type="InterPro" id="IPR005627">
    <property type="entry name" value="CutC-like"/>
</dbReference>
<evidence type="ECO:0000256" key="1">
    <source>
        <dbReference type="ARBA" id="ARBA00007768"/>
    </source>
</evidence>
<dbReference type="RefSeq" id="WP_118151251.1">
    <property type="nucleotide sequence ID" value="NZ_QWEY01000004.1"/>
</dbReference>
<dbReference type="Gene3D" id="3.20.20.380">
    <property type="entry name" value="Copper homeostasis (CutC) domain"/>
    <property type="match status" value="1"/>
</dbReference>
<dbReference type="HAMAP" id="MF_00795">
    <property type="entry name" value="CutC"/>
    <property type="match status" value="1"/>
</dbReference>
<comment type="caution">
    <text evidence="2">Once thought to be involved in copper homeostasis, experiments in E.coli have shown this is not the case.</text>
</comment>
<sequence length="241" mass="25096">MTVLIEVCVDTTEGLAEAIRAGAGRIELCSALDIGGLTPSVGMMRRAAGAGVPIYAMIRPRSGHFVWSPDEIAVMEADIEAAYAAGMQGVVLGASRPDGRLDTDVLGLLIARAKGMGLTLHRCFDLVPDFSAALEEAIELGFHRILTSGGARTAAEGADRLASLMAQARGRIIIMPGAGISAETLAPLRSLPLREVHASCSAPLIDSGPVVDFGFAARVGRRTDGGRLRDLRAALAEPAAR</sequence>
<protein>
    <recommendedName>
        <fullName evidence="2">PF03932 family protein CutC</fullName>
    </recommendedName>
</protein>
<dbReference type="EMBL" id="QWEY01000004">
    <property type="protein sequence ID" value="RGP37328.1"/>
    <property type="molecule type" value="Genomic_DNA"/>
</dbReference>
<accession>A0A411Z2N3</accession>
<dbReference type="Proteomes" id="UP000284547">
    <property type="component" value="Unassembled WGS sequence"/>
</dbReference>
<proteinExistence type="inferred from homology"/>
<dbReference type="Pfam" id="PF03932">
    <property type="entry name" value="CutC"/>
    <property type="match status" value="1"/>
</dbReference>
<reference evidence="3 4" key="1">
    <citation type="submission" date="2018-08" db="EMBL/GenBank/DDBJ databases">
        <title>Flavobacterium tibetense sp. nov., isolated from a wetland YonghuCo on Tibetan Plateau.</title>
        <authorList>
            <person name="Phurbu D."/>
            <person name="Lu H."/>
            <person name="Xing P."/>
        </authorList>
    </citation>
    <scope>NUCLEOTIDE SEQUENCE [LARGE SCALE GENOMIC DNA]</scope>
    <source>
        <strain evidence="3 4">DJC</strain>
    </source>
</reference>
<gene>
    <name evidence="2" type="primary">cutC</name>
    <name evidence="3" type="ORF">D1012_08820</name>
</gene>
<dbReference type="GO" id="GO:0005507">
    <property type="term" value="F:copper ion binding"/>
    <property type="evidence" value="ECO:0007669"/>
    <property type="project" value="TreeGrafter"/>
</dbReference>
<evidence type="ECO:0000313" key="3">
    <source>
        <dbReference type="EMBL" id="RGP37328.1"/>
    </source>
</evidence>
<comment type="caution">
    <text evidence="3">The sequence shown here is derived from an EMBL/GenBank/DDBJ whole genome shotgun (WGS) entry which is preliminary data.</text>
</comment>